<protein>
    <submittedName>
        <fullName evidence="1">Phosphonate C-P lyase system protein PhnH</fullName>
    </submittedName>
</protein>
<dbReference type="GO" id="GO:0019634">
    <property type="term" value="P:organic phosphonate metabolic process"/>
    <property type="evidence" value="ECO:0007669"/>
    <property type="project" value="InterPro"/>
</dbReference>
<evidence type="ECO:0000313" key="1">
    <source>
        <dbReference type="EMBL" id="OAN40535.1"/>
    </source>
</evidence>
<evidence type="ECO:0000313" key="2">
    <source>
        <dbReference type="Proteomes" id="UP000078287"/>
    </source>
</evidence>
<dbReference type="Gene3D" id="3.40.50.11310">
    <property type="entry name" value="Bacterial phosphonate metabolism protein PhnH"/>
    <property type="match status" value="1"/>
</dbReference>
<dbReference type="PIRSF" id="PIRSF020680">
    <property type="entry name" value="PhnH"/>
    <property type="match status" value="1"/>
</dbReference>
<dbReference type="SUPFAM" id="SSF159709">
    <property type="entry name" value="PhnH-like"/>
    <property type="match status" value="1"/>
</dbReference>
<dbReference type="STRING" id="1707952.A6A03_04275"/>
<dbReference type="Proteomes" id="UP000078287">
    <property type="component" value="Unassembled WGS sequence"/>
</dbReference>
<keyword evidence="1" id="KW-0456">Lyase</keyword>
<dbReference type="InterPro" id="IPR038058">
    <property type="entry name" value="PhnH-like_sp"/>
</dbReference>
<dbReference type="RefSeq" id="WP_066790824.1">
    <property type="nucleotide sequence ID" value="NZ_LWQS01000093.1"/>
</dbReference>
<dbReference type="InterPro" id="IPR008772">
    <property type="entry name" value="Phosphonate_metab_PhnH"/>
</dbReference>
<comment type="caution">
    <text evidence="1">The sequence shown here is derived from an EMBL/GenBank/DDBJ whole genome shotgun (WGS) entry which is preliminary data.</text>
</comment>
<dbReference type="OrthoDB" id="154477at2"/>
<proteinExistence type="predicted"/>
<dbReference type="Pfam" id="PF05845">
    <property type="entry name" value="PhnH"/>
    <property type="match status" value="1"/>
</dbReference>
<sequence length="208" mass="21844">MTIVATPPTPIERFNGLAFRVLLDCLARPGKVGHLPPPPFADLPPLPDGTPPNATAVAAGMSLLDQTVSFVHAAGEEWLPVDHPLTRWIALRTNARPVEAAAADFALLHDPAGTALFGELAAGSLLYPERSCTVFLSVPAIALNGETLRLRGPGIATTATVGLRGVAPTELAAIASRPSQFPLGIDLFLIDQQGRCLGLPRTTQIEVI</sequence>
<accession>A0A178M054</accession>
<dbReference type="AlphaFoldDB" id="A0A178M054"/>
<name>A0A178M054_9CHLR</name>
<dbReference type="NCBIfam" id="TIGR03292">
    <property type="entry name" value="PhnH_redo"/>
    <property type="match status" value="1"/>
</dbReference>
<gene>
    <name evidence="1" type="ORF">A6A03_04275</name>
</gene>
<dbReference type="EMBL" id="LWQS01000093">
    <property type="protein sequence ID" value="OAN40535.1"/>
    <property type="molecule type" value="Genomic_DNA"/>
</dbReference>
<organism evidence="1 2">
    <name type="scientific">Chloroflexus islandicus</name>
    <dbReference type="NCBI Taxonomy" id="1707952"/>
    <lineage>
        <taxon>Bacteria</taxon>
        <taxon>Bacillati</taxon>
        <taxon>Chloroflexota</taxon>
        <taxon>Chloroflexia</taxon>
        <taxon>Chloroflexales</taxon>
        <taxon>Chloroflexineae</taxon>
        <taxon>Chloroflexaceae</taxon>
        <taxon>Chloroflexus</taxon>
    </lineage>
</organism>
<keyword evidence="2" id="KW-1185">Reference proteome</keyword>
<reference evidence="1 2" key="1">
    <citation type="submission" date="2016-04" db="EMBL/GenBank/DDBJ databases">
        <title>Chloroflexus islandicus sp. nov., a thermophilic filamentous anoxygenic phototrophic bacterium from geyser Strokkur (Iceland).</title>
        <authorList>
            <person name="Gaisin V.A."/>
            <person name="Kalashnikov A.M."/>
            <person name="Sukhacheva M.V."/>
            <person name="Grouzdev D.S."/>
            <person name="Ivanov T.M."/>
            <person name="Kuznetsov B."/>
            <person name="Gorlenko V.M."/>
        </authorList>
    </citation>
    <scope>NUCLEOTIDE SEQUENCE [LARGE SCALE GENOMIC DNA]</scope>
    <source>
        <strain evidence="2">isl-2</strain>
    </source>
</reference>
<dbReference type="GO" id="GO:0016829">
    <property type="term" value="F:lyase activity"/>
    <property type="evidence" value="ECO:0007669"/>
    <property type="project" value="UniProtKB-KW"/>
</dbReference>